<evidence type="ECO:0000313" key="2">
    <source>
        <dbReference type="Proteomes" id="UP000008152"/>
    </source>
</evidence>
<gene>
    <name evidence="1" type="ordered locus">VIBHAR_06537</name>
</gene>
<dbReference type="Proteomes" id="UP000008152">
    <property type="component" value="Chromosome II"/>
</dbReference>
<name>A7N8E4_VIBC1</name>
<dbReference type="PATRIC" id="fig|338187.36.peg.5387"/>
<evidence type="ECO:0000313" key="1">
    <source>
        <dbReference type="EMBL" id="ABU74428.1"/>
    </source>
</evidence>
<protein>
    <submittedName>
        <fullName evidence="1">Uncharacterized protein</fullName>
    </submittedName>
</protein>
<dbReference type="AlphaFoldDB" id="A7N8E4"/>
<proteinExistence type="predicted"/>
<reference evidence="1 2" key="1">
    <citation type="submission" date="2007-08" db="EMBL/GenBank/DDBJ databases">
        <authorList>
            <consortium name="The Vibrio harveyi Genome Sequencing Project"/>
            <person name="Bassler B."/>
            <person name="Clifton S.W."/>
            <person name="Fulton L."/>
            <person name="Delehaunty K."/>
            <person name="Fronick C."/>
            <person name="Harrison M."/>
            <person name="Markivic C."/>
            <person name="Fulton R."/>
            <person name="Tin-Wollam A.-M."/>
            <person name="Shah N."/>
            <person name="Pepin K."/>
            <person name="Nash W."/>
            <person name="Thiruvilangam P."/>
            <person name="Bhonagiri V."/>
            <person name="Waters C."/>
            <person name="Tu K.C."/>
            <person name="Irgon J."/>
            <person name="Wilson R.K."/>
        </authorList>
    </citation>
    <scope>NUCLEOTIDE SEQUENCE [LARGE SCALE GENOMIC DNA]</scope>
    <source>
        <strain evidence="2">ATCC BAA-1116 / BB120</strain>
    </source>
</reference>
<dbReference type="EMBL" id="CP000790">
    <property type="protein sequence ID" value="ABU74428.1"/>
    <property type="molecule type" value="Genomic_DNA"/>
</dbReference>
<sequence length="36" mass="4292">MFLSDNSATRVQRTLRKIQKESPSVKWIRKLFESNP</sequence>
<dbReference type="KEGG" id="vha:VIBHAR_06537"/>
<organism evidence="1 2">
    <name type="scientific">Vibrio campbellii (strain ATCC BAA-1116)</name>
    <dbReference type="NCBI Taxonomy" id="2902295"/>
    <lineage>
        <taxon>Bacteria</taxon>
        <taxon>Pseudomonadati</taxon>
        <taxon>Pseudomonadota</taxon>
        <taxon>Gammaproteobacteria</taxon>
        <taxon>Vibrionales</taxon>
        <taxon>Vibrionaceae</taxon>
        <taxon>Vibrio</taxon>
    </lineage>
</organism>
<accession>A7N8E4</accession>